<dbReference type="CDD" id="cd00037">
    <property type="entry name" value="CLECT"/>
    <property type="match status" value="1"/>
</dbReference>
<accession>A0AA39HB76</accession>
<protein>
    <recommendedName>
        <fullName evidence="1">C-type lectin domain-containing protein</fullName>
    </recommendedName>
</protein>
<gene>
    <name evidence="2" type="ORF">QR680_016129</name>
</gene>
<feature type="domain" description="C-type lectin" evidence="1">
    <location>
        <begin position="59"/>
        <end position="147"/>
    </location>
</feature>
<dbReference type="SUPFAM" id="SSF56436">
    <property type="entry name" value="C-type lectin-like"/>
    <property type="match status" value="1"/>
</dbReference>
<evidence type="ECO:0000313" key="3">
    <source>
        <dbReference type="Proteomes" id="UP001175271"/>
    </source>
</evidence>
<dbReference type="InterPro" id="IPR001304">
    <property type="entry name" value="C-type_lectin-like"/>
</dbReference>
<dbReference type="InterPro" id="IPR050111">
    <property type="entry name" value="C-type_lectin/snaclec_domain"/>
</dbReference>
<dbReference type="PROSITE" id="PS50041">
    <property type="entry name" value="C_TYPE_LECTIN_2"/>
    <property type="match status" value="1"/>
</dbReference>
<dbReference type="InterPro" id="IPR016186">
    <property type="entry name" value="C-type_lectin-like/link_sf"/>
</dbReference>
<dbReference type="AlphaFoldDB" id="A0AA39HB76"/>
<reference evidence="2" key="1">
    <citation type="submission" date="2023-06" db="EMBL/GenBank/DDBJ databases">
        <title>Genomic analysis of the entomopathogenic nematode Steinernema hermaphroditum.</title>
        <authorList>
            <person name="Schwarz E.M."/>
            <person name="Heppert J.K."/>
            <person name="Baniya A."/>
            <person name="Schwartz H.T."/>
            <person name="Tan C.-H."/>
            <person name="Antoshechkin I."/>
            <person name="Sternberg P.W."/>
            <person name="Goodrich-Blair H."/>
            <person name="Dillman A.R."/>
        </authorList>
    </citation>
    <scope>NUCLEOTIDE SEQUENCE</scope>
    <source>
        <strain evidence="2">PS9179</strain>
        <tissue evidence="2">Whole animal</tissue>
    </source>
</reference>
<organism evidence="2 3">
    <name type="scientific">Steinernema hermaphroditum</name>
    <dbReference type="NCBI Taxonomy" id="289476"/>
    <lineage>
        <taxon>Eukaryota</taxon>
        <taxon>Metazoa</taxon>
        <taxon>Ecdysozoa</taxon>
        <taxon>Nematoda</taxon>
        <taxon>Chromadorea</taxon>
        <taxon>Rhabditida</taxon>
        <taxon>Tylenchina</taxon>
        <taxon>Panagrolaimomorpha</taxon>
        <taxon>Strongyloidoidea</taxon>
        <taxon>Steinernematidae</taxon>
        <taxon>Steinernema</taxon>
    </lineage>
</organism>
<evidence type="ECO:0000259" key="1">
    <source>
        <dbReference type="PROSITE" id="PS50041"/>
    </source>
</evidence>
<dbReference type="Pfam" id="PF00059">
    <property type="entry name" value="Lectin_C"/>
    <property type="match status" value="1"/>
</dbReference>
<evidence type="ECO:0000313" key="2">
    <source>
        <dbReference type="EMBL" id="KAK0402071.1"/>
    </source>
</evidence>
<dbReference type="PANTHER" id="PTHR22803">
    <property type="entry name" value="MANNOSE, PHOSPHOLIPASE, LECTIN RECEPTOR RELATED"/>
    <property type="match status" value="1"/>
</dbReference>
<dbReference type="EMBL" id="JAUCMV010000004">
    <property type="protein sequence ID" value="KAK0402071.1"/>
    <property type="molecule type" value="Genomic_DNA"/>
</dbReference>
<dbReference type="SMART" id="SM00034">
    <property type="entry name" value="CLECT"/>
    <property type="match status" value="1"/>
</dbReference>
<comment type="caution">
    <text evidence="2">The sequence shown here is derived from an EMBL/GenBank/DDBJ whole genome shotgun (WGS) entry which is preliminary data.</text>
</comment>
<proteinExistence type="predicted"/>
<sequence length="147" mass="16906">MWVLTSIACKRLATAQRNMERAMAGVRLLDKKTNVWVRGVTKKVMPPKVNSTNSNWINFGNFSYLFIDKQLSWPEAQLECASYGSDLVSIHNEYEEELVKRLVKDARKWFWIGGLAGRSYCWSDHSMWDYIEITPRSPLGVKGCIAV</sequence>
<dbReference type="InterPro" id="IPR016187">
    <property type="entry name" value="CTDL_fold"/>
</dbReference>
<dbReference type="Gene3D" id="3.10.100.10">
    <property type="entry name" value="Mannose-Binding Protein A, subunit A"/>
    <property type="match status" value="1"/>
</dbReference>
<keyword evidence="3" id="KW-1185">Reference proteome</keyword>
<name>A0AA39HB76_9BILA</name>
<dbReference type="Proteomes" id="UP001175271">
    <property type="component" value="Unassembled WGS sequence"/>
</dbReference>